<dbReference type="GeneID" id="43603020"/>
<dbReference type="GO" id="GO:0016787">
    <property type="term" value="F:hydrolase activity"/>
    <property type="evidence" value="ECO:0007669"/>
    <property type="project" value="UniProtKB-KW"/>
</dbReference>
<gene>
    <name evidence="1" type="ORF">BP5553_10171</name>
</gene>
<evidence type="ECO:0000313" key="2">
    <source>
        <dbReference type="Proteomes" id="UP000254866"/>
    </source>
</evidence>
<accession>A0A370TAI9</accession>
<dbReference type="SUPFAM" id="SSF48208">
    <property type="entry name" value="Six-hairpin glycosidases"/>
    <property type="match status" value="1"/>
</dbReference>
<dbReference type="AlphaFoldDB" id="A0A370TAI9"/>
<dbReference type="OrthoDB" id="9984024at2759"/>
<sequence length="388" mass="42617">MSQSLNGAGDSPSKRTNVFRHFRLKSWAIGASCLALLVTIGGAHGVPNSPMASRNNAAAAIESMMDFYDPVTGRWQPEAPWWTTGNALQALLDYMAKTGSRQYMPQVNNTVTIQSAPLAWWPSGGGDFRADSTDDTGWWGLAMVRLYELTRDPKYLTIAKEDEAYMYSYWSNDTCGGGIVWDIPSRSYKNAISNELYFKLAASLHNIIPHDTFYLSRALQGWKWFKASGMINSANLVNDGLSEQGTTCTNNGATTYTYNQGVILGGLVQLYKATGDQSLIKTARSIADAVITSPLLSPKGILTEPCEADDSCDPNGPAFKGIFVRNLDELDDILPGHPYRHYLQQQVHSMYTLDRNSSGFYGLSWAGPFDKSEIARQTSAVSLLVAVL</sequence>
<dbReference type="EMBL" id="NPIC01000014">
    <property type="protein sequence ID" value="RDL30826.1"/>
    <property type="molecule type" value="Genomic_DNA"/>
</dbReference>
<dbReference type="InterPro" id="IPR005198">
    <property type="entry name" value="Glyco_hydro_76"/>
</dbReference>
<dbReference type="InterPro" id="IPR053169">
    <property type="entry name" value="MUG_Protein"/>
</dbReference>
<keyword evidence="1" id="KW-0378">Hydrolase</keyword>
<name>A0A370TAI9_9HELO</name>
<proteinExistence type="predicted"/>
<dbReference type="STRING" id="2656787.A0A370TAI9"/>
<dbReference type="PANTHER" id="PTHR47791:SF3">
    <property type="entry name" value="MEIOTICALLY UP-REGULATED GENE 191 PROTEIN"/>
    <property type="match status" value="1"/>
</dbReference>
<dbReference type="GO" id="GO:0005975">
    <property type="term" value="P:carbohydrate metabolic process"/>
    <property type="evidence" value="ECO:0007669"/>
    <property type="project" value="InterPro"/>
</dbReference>
<protein>
    <submittedName>
        <fullName evidence="1">Glycoside hydrolase family 76 protein</fullName>
    </submittedName>
</protein>
<dbReference type="Proteomes" id="UP000254866">
    <property type="component" value="Unassembled WGS sequence"/>
</dbReference>
<dbReference type="RefSeq" id="XP_031865202.1">
    <property type="nucleotide sequence ID" value="XM_032018794.1"/>
</dbReference>
<dbReference type="Pfam" id="PF03663">
    <property type="entry name" value="Glyco_hydro_76"/>
    <property type="match status" value="1"/>
</dbReference>
<dbReference type="InterPro" id="IPR008928">
    <property type="entry name" value="6-hairpin_glycosidase_sf"/>
</dbReference>
<evidence type="ECO:0000313" key="1">
    <source>
        <dbReference type="EMBL" id="RDL30826.1"/>
    </source>
</evidence>
<comment type="caution">
    <text evidence="1">The sequence shown here is derived from an EMBL/GenBank/DDBJ whole genome shotgun (WGS) entry which is preliminary data.</text>
</comment>
<dbReference type="PANTHER" id="PTHR47791">
    <property type="entry name" value="MEIOTICALLY UP-REGULATED GENE 191 PROTEIN"/>
    <property type="match status" value="1"/>
</dbReference>
<reference evidence="1 2" key="1">
    <citation type="journal article" date="2018" name="IMA Fungus">
        <title>IMA Genome-F 9: Draft genome sequence of Annulohypoxylon stygium, Aspergillus mulundensis, Berkeleyomyces basicola (syn. Thielaviopsis basicola), Ceratocystis smalleyi, two Cercospora beticola strains, Coleophoma cylindrospora, Fusarium fracticaudum, Phialophora cf. hyalina, and Morchella septimelata.</title>
        <authorList>
            <person name="Wingfield B.D."/>
            <person name="Bills G.F."/>
            <person name="Dong Y."/>
            <person name="Huang W."/>
            <person name="Nel W.J."/>
            <person name="Swalarsk-Parry B.S."/>
            <person name="Vaghefi N."/>
            <person name="Wilken P.M."/>
            <person name="An Z."/>
            <person name="de Beer Z.W."/>
            <person name="De Vos L."/>
            <person name="Chen L."/>
            <person name="Duong T.A."/>
            <person name="Gao Y."/>
            <person name="Hammerbacher A."/>
            <person name="Kikkert J.R."/>
            <person name="Li Y."/>
            <person name="Li H."/>
            <person name="Li K."/>
            <person name="Li Q."/>
            <person name="Liu X."/>
            <person name="Ma X."/>
            <person name="Naidoo K."/>
            <person name="Pethybridge S.J."/>
            <person name="Sun J."/>
            <person name="Steenkamp E.T."/>
            <person name="van der Nest M.A."/>
            <person name="van Wyk S."/>
            <person name="Wingfield M.J."/>
            <person name="Xiong C."/>
            <person name="Yue Q."/>
            <person name="Zhang X."/>
        </authorList>
    </citation>
    <scope>NUCLEOTIDE SEQUENCE [LARGE SCALE GENOMIC DNA]</scope>
    <source>
        <strain evidence="1 2">BP 5553</strain>
    </source>
</reference>
<organism evidence="1 2">
    <name type="scientific">Venustampulla echinocandica</name>
    <dbReference type="NCBI Taxonomy" id="2656787"/>
    <lineage>
        <taxon>Eukaryota</taxon>
        <taxon>Fungi</taxon>
        <taxon>Dikarya</taxon>
        <taxon>Ascomycota</taxon>
        <taxon>Pezizomycotina</taxon>
        <taxon>Leotiomycetes</taxon>
        <taxon>Helotiales</taxon>
        <taxon>Pleuroascaceae</taxon>
        <taxon>Venustampulla</taxon>
    </lineage>
</organism>
<dbReference type="Gene3D" id="1.50.10.20">
    <property type="match status" value="1"/>
</dbReference>
<keyword evidence="2" id="KW-1185">Reference proteome</keyword>